<name>A0A8T1TNY1_9STRA</name>
<reference evidence="2" key="1">
    <citation type="submission" date="2021-01" db="EMBL/GenBank/DDBJ databases">
        <title>Phytophthora aleatoria, a newly-described species from Pinus radiata is distinct from Phytophthora cactorum isolates based on comparative genomics.</title>
        <authorList>
            <person name="Mcdougal R."/>
            <person name="Panda P."/>
            <person name="Williams N."/>
            <person name="Studholme D.J."/>
        </authorList>
    </citation>
    <scope>NUCLEOTIDE SEQUENCE</scope>
    <source>
        <strain evidence="2">NZFS 3830</strain>
    </source>
</reference>
<protein>
    <recommendedName>
        <fullName evidence="4">RxLR effector protein</fullName>
    </recommendedName>
</protein>
<evidence type="ECO:0000256" key="1">
    <source>
        <dbReference type="SAM" id="SignalP"/>
    </source>
</evidence>
<sequence length="79" mass="8811">MRQSIALLWAIFIILTSAVTAGTDRVATLTSPIDAIQPPLENSNNFRFSARIRMAMTTKRELSTCPSFLKVSIWMPPSK</sequence>
<proteinExistence type="predicted"/>
<evidence type="ECO:0008006" key="4">
    <source>
        <dbReference type="Google" id="ProtNLM"/>
    </source>
</evidence>
<evidence type="ECO:0000313" key="2">
    <source>
        <dbReference type="EMBL" id="KAG6944441.1"/>
    </source>
</evidence>
<dbReference type="Proteomes" id="UP000688947">
    <property type="component" value="Unassembled WGS sequence"/>
</dbReference>
<organism evidence="2 3">
    <name type="scientific">Phytophthora cactorum</name>
    <dbReference type="NCBI Taxonomy" id="29920"/>
    <lineage>
        <taxon>Eukaryota</taxon>
        <taxon>Sar</taxon>
        <taxon>Stramenopiles</taxon>
        <taxon>Oomycota</taxon>
        <taxon>Peronosporomycetes</taxon>
        <taxon>Peronosporales</taxon>
        <taxon>Peronosporaceae</taxon>
        <taxon>Phytophthora</taxon>
    </lineage>
</organism>
<dbReference type="AlphaFoldDB" id="A0A8T1TNY1"/>
<accession>A0A8T1TNY1</accession>
<keyword evidence="1" id="KW-0732">Signal</keyword>
<feature type="signal peptide" evidence="1">
    <location>
        <begin position="1"/>
        <end position="21"/>
    </location>
</feature>
<dbReference type="EMBL" id="JAENGZ010002229">
    <property type="protein sequence ID" value="KAG6944441.1"/>
    <property type="molecule type" value="Genomic_DNA"/>
</dbReference>
<evidence type="ECO:0000313" key="3">
    <source>
        <dbReference type="Proteomes" id="UP000688947"/>
    </source>
</evidence>
<gene>
    <name evidence="2" type="ORF">JG687_00017875</name>
</gene>
<feature type="chain" id="PRO_5035853586" description="RxLR effector protein" evidence="1">
    <location>
        <begin position="22"/>
        <end position="79"/>
    </location>
</feature>
<comment type="caution">
    <text evidence="2">The sequence shown here is derived from an EMBL/GenBank/DDBJ whole genome shotgun (WGS) entry which is preliminary data.</text>
</comment>